<protein>
    <recommendedName>
        <fullName evidence="3">SWIM-type domain-containing protein</fullName>
    </recommendedName>
</protein>
<organism evidence="1 2">
    <name type="scientific">Chroococcidiopsis cubana SAG 39.79</name>
    <dbReference type="NCBI Taxonomy" id="388085"/>
    <lineage>
        <taxon>Bacteria</taxon>
        <taxon>Bacillati</taxon>
        <taxon>Cyanobacteriota</taxon>
        <taxon>Cyanophyceae</taxon>
        <taxon>Chroococcidiopsidales</taxon>
        <taxon>Chroococcidiopsidaceae</taxon>
        <taxon>Chroococcidiopsis</taxon>
    </lineage>
</organism>
<evidence type="ECO:0000313" key="1">
    <source>
        <dbReference type="EMBL" id="RUT10735.1"/>
    </source>
</evidence>
<dbReference type="EMBL" id="RSCK01000037">
    <property type="protein sequence ID" value="RUT10735.1"/>
    <property type="molecule type" value="Genomic_DNA"/>
</dbReference>
<gene>
    <name evidence="1" type="ORF">DSM107010_39750</name>
</gene>
<proteinExistence type="predicted"/>
<dbReference type="Proteomes" id="UP000282574">
    <property type="component" value="Unassembled WGS sequence"/>
</dbReference>
<accession>A0AB37UGM1</accession>
<comment type="caution">
    <text evidence="1">The sequence shown here is derived from an EMBL/GenBank/DDBJ whole genome shotgun (WGS) entry which is preliminary data.</text>
</comment>
<sequence length="67" mass="7672">MNSENIQPSREESEVVEIESESLVVEEEIQILADSQLSARNCREVVYTNGCPTRQHRNRPCTHLVCD</sequence>
<dbReference type="AlphaFoldDB" id="A0AB37UGM1"/>
<name>A0AB37UGM1_9CYAN</name>
<evidence type="ECO:0008006" key="3">
    <source>
        <dbReference type="Google" id="ProtNLM"/>
    </source>
</evidence>
<dbReference type="RefSeq" id="WP_106167966.1">
    <property type="nucleotide sequence ID" value="NZ_JAVKZF010000004.1"/>
</dbReference>
<keyword evidence="2" id="KW-1185">Reference proteome</keyword>
<reference evidence="1 2" key="1">
    <citation type="journal article" date="2019" name="Genome Biol. Evol.">
        <title>Day and night: Metabolic profiles and evolutionary relationships of six axenic non-marine cyanobacteria.</title>
        <authorList>
            <person name="Will S.E."/>
            <person name="Henke P."/>
            <person name="Boedeker C."/>
            <person name="Huang S."/>
            <person name="Brinkmann H."/>
            <person name="Rohde M."/>
            <person name="Jarek M."/>
            <person name="Friedl T."/>
            <person name="Seufert S."/>
            <person name="Schumacher M."/>
            <person name="Overmann J."/>
            <person name="Neumann-Schaal M."/>
            <person name="Petersen J."/>
        </authorList>
    </citation>
    <scope>NUCLEOTIDE SEQUENCE [LARGE SCALE GENOMIC DNA]</scope>
    <source>
        <strain evidence="1 2">SAG 39.79</strain>
    </source>
</reference>
<evidence type="ECO:0000313" key="2">
    <source>
        <dbReference type="Proteomes" id="UP000282574"/>
    </source>
</evidence>